<dbReference type="Proteomes" id="UP001597337">
    <property type="component" value="Unassembled WGS sequence"/>
</dbReference>
<accession>A0ABW4Y2Z2</accession>
<sequence length="367" mass="40312">MELSHEDSLRLNVLLASKPLAIRIDTSKLRVLGLTERGELSLQLNPTTRPEQYLRWVRETISGHVLGSPGGYPVYLSRWTRMGQMRDGSLEQLLMLGEPEAVVAAVCAPGLDDELARRAWWAMEDAANARRMLTNPQVVRGRMGPLLADYLVEHLPFETDHEDIMESVQLVLQSGLLDDSRIVELWHRSARKPAYLVGFMRALPDALCVSSPARACPDVLHRLAESDPVAALIQWLYASSGQFLVSTAASALAKPPTQEVILAAFACLRDFLAPVRPEGDPDRDIAELIADADAFVDPADPDPSVAEILAELPALAPEIAAMRLLSGVGYGLLRPILSDSATLGSLMRRKLSPVLDPIQERLTLLQR</sequence>
<comment type="caution">
    <text evidence="1">The sequence shown here is derived from an EMBL/GenBank/DDBJ whole genome shotgun (WGS) entry which is preliminary data.</text>
</comment>
<dbReference type="EMBL" id="JBHUHX010000002">
    <property type="protein sequence ID" value="MFD2110460.1"/>
    <property type="molecule type" value="Genomic_DNA"/>
</dbReference>
<name>A0ABW4Y2Z2_9GAMM</name>
<protein>
    <submittedName>
        <fullName evidence="1">Sulfur reduction protein DsrS</fullName>
    </submittedName>
</protein>
<gene>
    <name evidence="1" type="ORF">ACFSJC_01240</name>
</gene>
<reference evidence="2" key="1">
    <citation type="journal article" date="2019" name="Int. J. Syst. Evol. Microbiol.">
        <title>The Global Catalogue of Microorganisms (GCM) 10K type strain sequencing project: providing services to taxonomists for standard genome sequencing and annotation.</title>
        <authorList>
            <consortium name="The Broad Institute Genomics Platform"/>
            <consortium name="The Broad Institute Genome Sequencing Center for Infectious Disease"/>
            <person name="Wu L."/>
            <person name="Ma J."/>
        </authorList>
    </citation>
    <scope>NUCLEOTIDE SEQUENCE [LARGE SCALE GENOMIC DNA]</scope>
    <source>
        <strain evidence="2">KACC 12597</strain>
    </source>
</reference>
<evidence type="ECO:0000313" key="1">
    <source>
        <dbReference type="EMBL" id="MFD2110460.1"/>
    </source>
</evidence>
<dbReference type="RefSeq" id="WP_386022035.1">
    <property type="nucleotide sequence ID" value="NZ_JBHUHX010000002.1"/>
</dbReference>
<proteinExistence type="predicted"/>
<organism evidence="1 2">
    <name type="scientific">Thiorhodococcus fuscus</name>
    <dbReference type="NCBI Taxonomy" id="527200"/>
    <lineage>
        <taxon>Bacteria</taxon>
        <taxon>Pseudomonadati</taxon>
        <taxon>Pseudomonadota</taxon>
        <taxon>Gammaproteobacteria</taxon>
        <taxon>Chromatiales</taxon>
        <taxon>Chromatiaceae</taxon>
        <taxon>Thiorhodococcus</taxon>
    </lineage>
</organism>
<evidence type="ECO:0000313" key="2">
    <source>
        <dbReference type="Proteomes" id="UP001597337"/>
    </source>
</evidence>
<keyword evidence="2" id="KW-1185">Reference proteome</keyword>